<organism evidence="2 3">
    <name type="scientific">Loxostege sticticalis</name>
    <name type="common">Beet webworm moth</name>
    <dbReference type="NCBI Taxonomy" id="481309"/>
    <lineage>
        <taxon>Eukaryota</taxon>
        <taxon>Metazoa</taxon>
        <taxon>Ecdysozoa</taxon>
        <taxon>Arthropoda</taxon>
        <taxon>Hexapoda</taxon>
        <taxon>Insecta</taxon>
        <taxon>Pterygota</taxon>
        <taxon>Neoptera</taxon>
        <taxon>Endopterygota</taxon>
        <taxon>Lepidoptera</taxon>
        <taxon>Glossata</taxon>
        <taxon>Ditrysia</taxon>
        <taxon>Pyraloidea</taxon>
        <taxon>Crambidae</taxon>
        <taxon>Pyraustinae</taxon>
        <taxon>Loxostege</taxon>
    </lineage>
</organism>
<evidence type="ECO:0000259" key="1">
    <source>
        <dbReference type="PROSITE" id="PS51029"/>
    </source>
</evidence>
<gene>
    <name evidence="2" type="ORF">ABMA28_007962</name>
</gene>
<accession>A0ABD0SJG6</accession>
<proteinExistence type="predicted"/>
<reference evidence="2 3" key="1">
    <citation type="submission" date="2024-06" db="EMBL/GenBank/DDBJ databases">
        <title>A chromosome-level genome assembly of beet webworm, Loxostege sticticalis.</title>
        <authorList>
            <person name="Zhang Y."/>
        </authorList>
    </citation>
    <scope>NUCLEOTIDE SEQUENCE [LARGE SCALE GENOMIC DNA]</scope>
    <source>
        <strain evidence="2">AQ028</strain>
        <tissue evidence="2">Male pupae</tissue>
    </source>
</reference>
<dbReference type="Proteomes" id="UP001549921">
    <property type="component" value="Unassembled WGS sequence"/>
</dbReference>
<dbReference type="Pfam" id="PF10545">
    <property type="entry name" value="MADF_DNA_bdg"/>
    <property type="match status" value="1"/>
</dbReference>
<dbReference type="InterPro" id="IPR006578">
    <property type="entry name" value="MADF-dom"/>
</dbReference>
<name>A0ABD0SJG6_LOXSC</name>
<evidence type="ECO:0000313" key="2">
    <source>
        <dbReference type="EMBL" id="KAL0819965.1"/>
    </source>
</evidence>
<comment type="caution">
    <text evidence="2">The sequence shown here is derived from an EMBL/GenBank/DDBJ whole genome shotgun (WGS) entry which is preliminary data.</text>
</comment>
<dbReference type="PROSITE" id="PS51029">
    <property type="entry name" value="MADF"/>
    <property type="match status" value="1"/>
</dbReference>
<dbReference type="AlphaFoldDB" id="A0ABD0SJG6"/>
<dbReference type="PANTHER" id="PTHR12243">
    <property type="entry name" value="MADF DOMAIN TRANSCRIPTION FACTOR"/>
    <property type="match status" value="1"/>
</dbReference>
<dbReference type="InterPro" id="IPR039353">
    <property type="entry name" value="TF_Adf1"/>
</dbReference>
<evidence type="ECO:0000313" key="3">
    <source>
        <dbReference type="Proteomes" id="UP001549921"/>
    </source>
</evidence>
<dbReference type="SMART" id="SM00595">
    <property type="entry name" value="MADF"/>
    <property type="match status" value="1"/>
</dbReference>
<protein>
    <recommendedName>
        <fullName evidence="1">MADF domain-containing protein</fullName>
    </recommendedName>
</protein>
<dbReference type="EMBL" id="JBEDNZ010000020">
    <property type="protein sequence ID" value="KAL0819965.1"/>
    <property type="molecule type" value="Genomic_DNA"/>
</dbReference>
<dbReference type="PANTHER" id="PTHR12243:SF67">
    <property type="entry name" value="COREPRESSOR OF PANGOLIN, ISOFORM A-RELATED"/>
    <property type="match status" value="1"/>
</dbReference>
<sequence length="299" mass="35334">MQSLVPRTLPNSKLVVVKFLDVFICEIKRRPILWDNKLKQDNYGIRKKMTEEWKKVAQKFNRPVEELKTKWRNLRDTFYREERKLKLPLVDEGKPLMHYYTGHWDKFEQLIFLHNTRMYTRSKEEYIEVNESEISTDNINIKNPDVTEIKVECDESFNDSDSVTEEEQPTIEMILNKDARCLEIDFDRYNTSPAEALEKASNSGNGQNVIEIRETGIKRTLDDSKDVIASKKRATDPLQVDMDIDEDMLVKTLVPFLRKLNPVRKLIVRNELQTLLLKELLCDYCRTNGLQPNCRCYYS</sequence>
<feature type="domain" description="MADF" evidence="1">
    <location>
        <begin position="22"/>
        <end position="118"/>
    </location>
</feature>